<accession>A0AAU7KDH7</accession>
<comment type="similarity">
    <text evidence="1">Belongs to the 'phage' integrase family.</text>
</comment>
<dbReference type="InterPro" id="IPR044068">
    <property type="entry name" value="CB"/>
</dbReference>
<dbReference type="InterPro" id="IPR011010">
    <property type="entry name" value="DNA_brk_join_enz"/>
</dbReference>
<organism evidence="8">
    <name type="scientific">Halomonas sp. RT37</name>
    <dbReference type="NCBI Taxonomy" id="2950872"/>
    <lineage>
        <taxon>Bacteria</taxon>
        <taxon>Pseudomonadati</taxon>
        <taxon>Pseudomonadota</taxon>
        <taxon>Gammaproteobacteria</taxon>
        <taxon>Oceanospirillales</taxon>
        <taxon>Halomonadaceae</taxon>
        <taxon>Halomonas</taxon>
    </lineage>
</organism>
<dbReference type="RefSeq" id="WP_052704450.1">
    <property type="nucleotide sequence ID" value="NZ_CP098827.1"/>
</dbReference>
<protein>
    <submittedName>
        <fullName evidence="8">Tyrosine-type recombinase/integrase</fullName>
    </submittedName>
</protein>
<dbReference type="GO" id="GO:0003677">
    <property type="term" value="F:DNA binding"/>
    <property type="evidence" value="ECO:0007669"/>
    <property type="project" value="UniProtKB-UniRule"/>
</dbReference>
<dbReference type="Pfam" id="PF00589">
    <property type="entry name" value="Phage_integrase"/>
    <property type="match status" value="1"/>
</dbReference>
<keyword evidence="4" id="KW-0233">DNA recombination</keyword>
<evidence type="ECO:0000256" key="5">
    <source>
        <dbReference type="PROSITE-ProRule" id="PRU01248"/>
    </source>
</evidence>
<evidence type="ECO:0000256" key="4">
    <source>
        <dbReference type="ARBA" id="ARBA00023172"/>
    </source>
</evidence>
<dbReference type="CDD" id="cd00796">
    <property type="entry name" value="INT_Rci_Hp1_C"/>
    <property type="match status" value="1"/>
</dbReference>
<dbReference type="InterPro" id="IPR057084">
    <property type="entry name" value="Int_N"/>
</dbReference>
<dbReference type="InterPro" id="IPR050090">
    <property type="entry name" value="Tyrosine_recombinase_XerCD"/>
</dbReference>
<evidence type="ECO:0000259" key="7">
    <source>
        <dbReference type="PROSITE" id="PS51900"/>
    </source>
</evidence>
<sequence length="299" mass="33761">MLEYLRGSEHLRSLETLKRQTKNLLAFFKGREVNGLTGQDIKAYCRQRKDQGRANATINRELAALSSAINHCNREWEWDLPNPVKGRMLREPHHRERYLTRAEAGRLIAVARQQRSGDILADFIEVAVYTGCRRGELLNLDWARVDLTRGVESITLNARHTKSGKPRVVPLNANAASAIKRRATWRAENAPQSPWVFARPGGGQVKSLRSGFEKASKSAGLEDLRIHDLRHTAASWLVTDGVPLEVVKELLGHSSITMTERYAHLAPHRVREAVNRLGHNPVTPENLVRRDNVLEFGKS</sequence>
<feature type="domain" description="Core-binding (CB)" evidence="7">
    <location>
        <begin position="1"/>
        <end position="73"/>
    </location>
</feature>
<evidence type="ECO:0000256" key="2">
    <source>
        <dbReference type="ARBA" id="ARBA00022908"/>
    </source>
</evidence>
<feature type="domain" description="Tyr recombinase" evidence="6">
    <location>
        <begin position="94"/>
        <end position="275"/>
    </location>
</feature>
<dbReference type="PROSITE" id="PS51898">
    <property type="entry name" value="TYR_RECOMBINASE"/>
    <property type="match status" value="1"/>
</dbReference>
<dbReference type="Pfam" id="PF24624">
    <property type="entry name" value="Int_N"/>
    <property type="match status" value="1"/>
</dbReference>
<dbReference type="Gene3D" id="1.10.443.10">
    <property type="entry name" value="Intergrase catalytic core"/>
    <property type="match status" value="1"/>
</dbReference>
<dbReference type="InterPro" id="IPR013762">
    <property type="entry name" value="Integrase-like_cat_sf"/>
</dbReference>
<dbReference type="AlphaFoldDB" id="A0AAU7KDH7"/>
<dbReference type="InterPro" id="IPR002104">
    <property type="entry name" value="Integrase_catalytic"/>
</dbReference>
<dbReference type="PROSITE" id="PS51900">
    <property type="entry name" value="CB"/>
    <property type="match status" value="1"/>
</dbReference>
<gene>
    <name evidence="8" type="ORF">NFG58_12570</name>
</gene>
<evidence type="ECO:0000256" key="3">
    <source>
        <dbReference type="ARBA" id="ARBA00023125"/>
    </source>
</evidence>
<dbReference type="GO" id="GO:0006310">
    <property type="term" value="P:DNA recombination"/>
    <property type="evidence" value="ECO:0007669"/>
    <property type="project" value="UniProtKB-KW"/>
</dbReference>
<name>A0AAU7KDH7_9GAMM</name>
<evidence type="ECO:0000259" key="6">
    <source>
        <dbReference type="PROSITE" id="PS51898"/>
    </source>
</evidence>
<proteinExistence type="inferred from homology"/>
<dbReference type="SUPFAM" id="SSF56349">
    <property type="entry name" value="DNA breaking-rejoining enzymes"/>
    <property type="match status" value="1"/>
</dbReference>
<dbReference type="Gene3D" id="1.10.150.130">
    <property type="match status" value="1"/>
</dbReference>
<dbReference type="GO" id="GO:0015074">
    <property type="term" value="P:DNA integration"/>
    <property type="evidence" value="ECO:0007669"/>
    <property type="project" value="UniProtKB-KW"/>
</dbReference>
<dbReference type="PANTHER" id="PTHR30349:SF64">
    <property type="entry name" value="PROPHAGE INTEGRASE INTD-RELATED"/>
    <property type="match status" value="1"/>
</dbReference>
<reference evidence="8" key="1">
    <citation type="submission" date="2022-06" db="EMBL/GenBank/DDBJ databases">
        <title>A novel DMS-producing enzyme.</title>
        <authorList>
            <person name="Zhang Y."/>
        </authorList>
    </citation>
    <scope>NUCLEOTIDE SEQUENCE</scope>
    <source>
        <strain evidence="8">RT37</strain>
    </source>
</reference>
<evidence type="ECO:0000256" key="1">
    <source>
        <dbReference type="ARBA" id="ARBA00008857"/>
    </source>
</evidence>
<dbReference type="PANTHER" id="PTHR30349">
    <property type="entry name" value="PHAGE INTEGRASE-RELATED"/>
    <property type="match status" value="1"/>
</dbReference>
<dbReference type="EMBL" id="CP098827">
    <property type="protein sequence ID" value="XBO69460.1"/>
    <property type="molecule type" value="Genomic_DNA"/>
</dbReference>
<keyword evidence="2" id="KW-0229">DNA integration</keyword>
<keyword evidence="3 5" id="KW-0238">DNA-binding</keyword>
<dbReference type="InterPro" id="IPR010998">
    <property type="entry name" value="Integrase_recombinase_N"/>
</dbReference>
<evidence type="ECO:0000313" key="8">
    <source>
        <dbReference type="EMBL" id="XBO69460.1"/>
    </source>
</evidence>